<evidence type="ECO:0000256" key="3">
    <source>
        <dbReference type="SAM" id="Phobius"/>
    </source>
</evidence>
<feature type="transmembrane region" description="Helical" evidence="3">
    <location>
        <begin position="43"/>
        <end position="62"/>
    </location>
</feature>
<dbReference type="InterPro" id="IPR029058">
    <property type="entry name" value="AB_hydrolase_fold"/>
</dbReference>
<evidence type="ECO:0000256" key="1">
    <source>
        <dbReference type="ARBA" id="ARBA00022729"/>
    </source>
</evidence>
<dbReference type="GO" id="GO:0016787">
    <property type="term" value="F:hydrolase activity"/>
    <property type="evidence" value="ECO:0007669"/>
    <property type="project" value="UniProtKB-KW"/>
</dbReference>
<gene>
    <name evidence="5" type="ORF">LSCM4_00499</name>
</gene>
<proteinExistence type="predicted"/>
<keyword evidence="6" id="KW-1185">Reference proteome</keyword>
<dbReference type="EMBL" id="JAFHLR010000036">
    <property type="protein sequence ID" value="KAG5465047.1"/>
    <property type="molecule type" value="Genomic_DNA"/>
</dbReference>
<comment type="caution">
    <text evidence="5">The sequence shown here is derived from an EMBL/GenBank/DDBJ whole genome shotgun (WGS) entry which is preliminary data.</text>
</comment>
<dbReference type="InterPro" id="IPR003140">
    <property type="entry name" value="PLipase/COase/thioEstase"/>
</dbReference>
<organism evidence="5 6">
    <name type="scientific">Leishmania orientalis</name>
    <dbReference type="NCBI Taxonomy" id="2249476"/>
    <lineage>
        <taxon>Eukaryota</taxon>
        <taxon>Discoba</taxon>
        <taxon>Euglenozoa</taxon>
        <taxon>Kinetoplastea</taxon>
        <taxon>Metakinetoplastina</taxon>
        <taxon>Trypanosomatida</taxon>
        <taxon>Trypanosomatidae</taxon>
        <taxon>Leishmaniinae</taxon>
        <taxon>Leishmania</taxon>
    </lineage>
</organism>
<dbReference type="InterPro" id="IPR050955">
    <property type="entry name" value="Plant_Biomass_Hydrol_Est"/>
</dbReference>
<keyword evidence="3" id="KW-0812">Transmembrane</keyword>
<dbReference type="Gene3D" id="3.40.50.1820">
    <property type="entry name" value="alpha/beta hydrolase"/>
    <property type="match status" value="1"/>
</dbReference>
<dbReference type="Pfam" id="PF02230">
    <property type="entry name" value="Abhydrolase_2"/>
    <property type="match status" value="1"/>
</dbReference>
<dbReference type="AlphaFoldDB" id="A0A836GD59"/>
<protein>
    <recommendedName>
        <fullName evidence="4">Phospholipase/carboxylesterase/thioesterase domain-containing protein</fullName>
    </recommendedName>
</protein>
<dbReference type="Proteomes" id="UP000674143">
    <property type="component" value="Unassembled WGS sequence"/>
</dbReference>
<accession>A0A836GD59</accession>
<dbReference type="SUPFAM" id="SSF53474">
    <property type="entry name" value="alpha/beta-Hydrolases"/>
    <property type="match status" value="1"/>
</dbReference>
<name>A0A836GD59_9TRYP</name>
<dbReference type="GeneID" id="92356511"/>
<evidence type="ECO:0000313" key="6">
    <source>
        <dbReference type="Proteomes" id="UP000674143"/>
    </source>
</evidence>
<keyword evidence="1" id="KW-0732">Signal</keyword>
<keyword evidence="3" id="KW-1133">Transmembrane helix</keyword>
<keyword evidence="2" id="KW-0378">Hydrolase</keyword>
<dbReference type="KEGG" id="loi:92356511"/>
<evidence type="ECO:0000259" key="4">
    <source>
        <dbReference type="Pfam" id="PF02230"/>
    </source>
</evidence>
<dbReference type="RefSeq" id="XP_067058678.1">
    <property type="nucleotide sequence ID" value="XM_067202577.1"/>
</dbReference>
<reference evidence="6" key="2">
    <citation type="journal article" date="2021" name="Sci. Data">
        <title>Chromosome-scale genome sequencing, assembly and annotation of six genomes from subfamily Leishmaniinae.</title>
        <authorList>
            <person name="Almutairi H."/>
            <person name="Urbaniak M.D."/>
            <person name="Bates M.D."/>
            <person name="Jariyapan N."/>
            <person name="Kwakye-Nuako G."/>
            <person name="Thomaz Soccol V."/>
            <person name="Al-Salem W.S."/>
            <person name="Dillon R.J."/>
            <person name="Bates P.A."/>
            <person name="Gatherer D."/>
        </authorList>
    </citation>
    <scope>NUCLEOTIDE SEQUENCE [LARGE SCALE GENOMIC DNA]</scope>
</reference>
<evidence type="ECO:0000256" key="2">
    <source>
        <dbReference type="ARBA" id="ARBA00022801"/>
    </source>
</evidence>
<feature type="domain" description="Phospholipase/carboxylesterase/thioesterase" evidence="4">
    <location>
        <begin position="161"/>
        <end position="320"/>
    </location>
</feature>
<evidence type="ECO:0000313" key="5">
    <source>
        <dbReference type="EMBL" id="KAG5465047.1"/>
    </source>
</evidence>
<dbReference type="PANTHER" id="PTHR43037">
    <property type="entry name" value="UNNAMED PRODUCT-RELATED"/>
    <property type="match status" value="1"/>
</dbReference>
<reference evidence="6" key="1">
    <citation type="journal article" date="2021" name="Microbiol. Resour. Announc.">
        <title>LGAAP: Leishmaniinae Genome Assembly and Annotation Pipeline.</title>
        <authorList>
            <person name="Almutairi H."/>
            <person name="Urbaniak M.D."/>
            <person name="Bates M.D."/>
            <person name="Jariyapan N."/>
            <person name="Kwakye-Nuako G."/>
            <person name="Thomaz-Soccol V."/>
            <person name="Al-Salem W.S."/>
            <person name="Dillon R.J."/>
            <person name="Bates P.A."/>
            <person name="Gatherer D."/>
        </authorList>
    </citation>
    <scope>NUCLEOTIDE SEQUENCE [LARGE SCALE GENOMIC DNA]</scope>
</reference>
<keyword evidence="3" id="KW-0472">Membrane</keyword>
<dbReference type="PANTHER" id="PTHR43037:SF5">
    <property type="entry name" value="FERULOYL ESTERASE"/>
    <property type="match status" value="1"/>
</dbReference>
<sequence>MPQTMEEEVVFDCASEASGEKTPLKKCTLDARPSKSACSTTKALRCVMVAGALLLVALLFMWKNFNGTRIVTDNPISTVDPFGGDFDIDELIRELNRNGEKIYLSSLTSEGADGCSADTPVLPKGQPTVITFKTKENTEREAVVYVPDSYPTAVNGTAPRPVALMLLFHGLNNNCKHFLDSTGFMPYADHDGFVIASVCGSVGLLGVGWNAGMCCGFTDDKPDDVALAKQVVEELSQILCIDKARVISAGFSNGAMLSEVLACEAPATFRAIASVGGVVEARPGNEAGLAACTAAAAKASSTARASVLLIHGTADALVPWGGNAILGFPPLLANLEGWRQRNGCTEETNTTISTETYTNTIYTHCNLSSAVPIRMAGAEAEQPVKRFHSDSYLDLRLMERKETAGQSAKVSVALTGRERFVSHVHPEYLRVGRWNRGATTQRTYKLHSRNARGHQRGLEAVERMKSQKSSHGTMSQGRQEDTYPLLRGQSLQEAHERCANGTHFQPYPSVSATGSKESRKVPMLRDVILRVPIGASQVELVRVDGGSHRWPRDKEFSTTDYIYEFGKRIFGSYS</sequence>